<proteinExistence type="predicted"/>
<dbReference type="Proteomes" id="UP001476798">
    <property type="component" value="Unassembled WGS sequence"/>
</dbReference>
<organism evidence="1 2">
    <name type="scientific">Goodea atripinnis</name>
    <dbReference type="NCBI Taxonomy" id="208336"/>
    <lineage>
        <taxon>Eukaryota</taxon>
        <taxon>Metazoa</taxon>
        <taxon>Chordata</taxon>
        <taxon>Craniata</taxon>
        <taxon>Vertebrata</taxon>
        <taxon>Euteleostomi</taxon>
        <taxon>Actinopterygii</taxon>
        <taxon>Neopterygii</taxon>
        <taxon>Teleostei</taxon>
        <taxon>Neoteleostei</taxon>
        <taxon>Acanthomorphata</taxon>
        <taxon>Ovalentaria</taxon>
        <taxon>Atherinomorphae</taxon>
        <taxon>Cyprinodontiformes</taxon>
        <taxon>Goodeidae</taxon>
        <taxon>Goodea</taxon>
    </lineage>
</organism>
<evidence type="ECO:0000313" key="1">
    <source>
        <dbReference type="EMBL" id="MEQ2189131.1"/>
    </source>
</evidence>
<comment type="caution">
    <text evidence="1">The sequence shown here is derived from an EMBL/GenBank/DDBJ whole genome shotgun (WGS) entry which is preliminary data.</text>
</comment>
<evidence type="ECO:0000313" key="2">
    <source>
        <dbReference type="Proteomes" id="UP001476798"/>
    </source>
</evidence>
<keyword evidence="2" id="KW-1185">Reference proteome</keyword>
<sequence>MFIQFKNQQFKTSCSLVLRWLRVKCWTPSWWQLMVVGQGESSGGHSFATHCTAGLLFDAEVVPLAAEEMSCLLLFPYTPKPNEQRGALVLLSGFVSPLYSSFPLRPVSSLSPHFFPPSPSVNR</sequence>
<gene>
    <name evidence="1" type="ORF">GOODEAATRI_022057</name>
</gene>
<dbReference type="EMBL" id="JAHRIO010092175">
    <property type="protein sequence ID" value="MEQ2189131.1"/>
    <property type="molecule type" value="Genomic_DNA"/>
</dbReference>
<name>A0ABV0Q051_9TELE</name>
<reference evidence="1 2" key="1">
    <citation type="submission" date="2021-06" db="EMBL/GenBank/DDBJ databases">
        <authorList>
            <person name="Palmer J.M."/>
        </authorList>
    </citation>
    <scope>NUCLEOTIDE SEQUENCE [LARGE SCALE GENOMIC DNA]</scope>
    <source>
        <strain evidence="1 2">GA_2019</strain>
        <tissue evidence="1">Muscle</tissue>
    </source>
</reference>
<accession>A0ABV0Q051</accession>
<protein>
    <submittedName>
        <fullName evidence="1">Uncharacterized protein</fullName>
    </submittedName>
</protein>